<evidence type="ECO:0000313" key="4">
    <source>
        <dbReference type="Proteomes" id="UP000308730"/>
    </source>
</evidence>
<keyword evidence="4" id="KW-1185">Reference proteome</keyword>
<proteinExistence type="predicted"/>
<feature type="region of interest" description="Disordered" evidence="1">
    <location>
        <begin position="225"/>
        <end position="245"/>
    </location>
</feature>
<organism evidence="3 4">
    <name type="scientific">Antrodiella citrinella</name>
    <dbReference type="NCBI Taxonomy" id="2447956"/>
    <lineage>
        <taxon>Eukaryota</taxon>
        <taxon>Fungi</taxon>
        <taxon>Dikarya</taxon>
        <taxon>Basidiomycota</taxon>
        <taxon>Agaricomycotina</taxon>
        <taxon>Agaricomycetes</taxon>
        <taxon>Polyporales</taxon>
        <taxon>Steccherinaceae</taxon>
        <taxon>Antrodiella</taxon>
    </lineage>
</organism>
<dbReference type="EMBL" id="SGPM01000571">
    <property type="protein sequence ID" value="THH18838.1"/>
    <property type="molecule type" value="Genomic_DNA"/>
</dbReference>
<gene>
    <name evidence="3" type="ORF">EUX98_g8888</name>
</gene>
<evidence type="ECO:0000259" key="2">
    <source>
        <dbReference type="Pfam" id="PF01693"/>
    </source>
</evidence>
<feature type="compositionally biased region" description="Basic and acidic residues" evidence="1">
    <location>
        <begin position="8"/>
        <end position="24"/>
    </location>
</feature>
<protein>
    <recommendedName>
        <fullName evidence="2">Ribonuclease H1 N-terminal domain-containing protein</fullName>
    </recommendedName>
</protein>
<dbReference type="InterPro" id="IPR037056">
    <property type="entry name" value="RNase_H1_N_sf"/>
</dbReference>
<dbReference type="InterPro" id="IPR011320">
    <property type="entry name" value="RNase_H1_N"/>
</dbReference>
<evidence type="ECO:0000256" key="1">
    <source>
        <dbReference type="SAM" id="MobiDB-lite"/>
    </source>
</evidence>
<feature type="compositionally biased region" description="Basic and acidic residues" evidence="1">
    <location>
        <begin position="225"/>
        <end position="234"/>
    </location>
</feature>
<comment type="caution">
    <text evidence="3">The sequence shown here is derived from an EMBL/GenBank/DDBJ whole genome shotgun (WGS) entry which is preliminary data.</text>
</comment>
<accession>A0A4S4M391</accession>
<feature type="compositionally biased region" description="Basic residues" evidence="1">
    <location>
        <begin position="235"/>
        <end position="245"/>
    </location>
</feature>
<feature type="region of interest" description="Disordered" evidence="1">
    <location>
        <begin position="136"/>
        <end position="180"/>
    </location>
</feature>
<dbReference type="Pfam" id="PF01693">
    <property type="entry name" value="Cauli_VI"/>
    <property type="match status" value="1"/>
</dbReference>
<dbReference type="Gene3D" id="3.40.970.10">
    <property type="entry name" value="Ribonuclease H1, N-terminal domain"/>
    <property type="match status" value="1"/>
</dbReference>
<feature type="domain" description="Ribonuclease H1 N-terminal" evidence="2">
    <location>
        <begin position="189"/>
        <end position="230"/>
    </location>
</feature>
<name>A0A4S4M391_9APHY</name>
<reference evidence="3 4" key="1">
    <citation type="submission" date="2019-02" db="EMBL/GenBank/DDBJ databases">
        <title>Genome sequencing of the rare red list fungi Antrodiella citrinella (Flaviporus citrinellus).</title>
        <authorList>
            <person name="Buettner E."/>
            <person name="Kellner H."/>
        </authorList>
    </citation>
    <scope>NUCLEOTIDE SEQUENCE [LARGE SCALE GENOMIC DNA]</scope>
    <source>
        <strain evidence="3 4">DSM 108506</strain>
    </source>
</reference>
<dbReference type="Proteomes" id="UP000308730">
    <property type="component" value="Unassembled WGS sequence"/>
</dbReference>
<feature type="region of interest" description="Disordered" evidence="1">
    <location>
        <begin position="1"/>
        <end position="27"/>
    </location>
</feature>
<dbReference type="AlphaFoldDB" id="A0A4S4M391"/>
<sequence length="245" mass="27249">MVNTFSRPLRDPPADPSRDQEERNGGVLYPTTVFAQQSRSPQVNVTAEFHGTFTIAVEGNTIGQSRLPEPRPPPPPIPYSTRPIQGSVHVTASVATSEATSGGSNQEQDAFYRYHDPTPAPIAPAAHARPHRQYVAPPIGIVGGDTRASQSPRTGRRENPQSNVNSGKCPDDASVSEYDSDDNITKSHKWYVIFIGKEIGIFKAWENCLAYTVDKRARWCKKDSRREAEDAYRRAKERGHVRKLR</sequence>
<evidence type="ECO:0000313" key="3">
    <source>
        <dbReference type="EMBL" id="THH18838.1"/>
    </source>
</evidence>